<protein>
    <recommendedName>
        <fullName evidence="11">FERM domain-containing protein</fullName>
    </recommendedName>
</protein>
<dbReference type="InterPro" id="IPR014352">
    <property type="entry name" value="FERM/acyl-CoA-bd_prot_sf"/>
</dbReference>
<evidence type="ECO:0008006" key="11">
    <source>
        <dbReference type="Google" id="ProtNLM"/>
    </source>
</evidence>
<feature type="coiled-coil region" evidence="6">
    <location>
        <begin position="291"/>
        <end position="444"/>
    </location>
</feature>
<dbReference type="Gene3D" id="1.20.80.10">
    <property type="match status" value="1"/>
</dbReference>
<reference evidence="9" key="1">
    <citation type="submission" date="2025-08" db="UniProtKB">
        <authorList>
            <consortium name="Ensembl"/>
        </authorList>
    </citation>
    <scope>IDENTIFICATION</scope>
</reference>
<evidence type="ECO:0000313" key="9">
    <source>
        <dbReference type="Ensembl" id="ENSCABP00000015430.1"/>
    </source>
</evidence>
<sequence>ICPDKMSIRGLKKKQPKTFKVKVITMDAEMEFSCEMKWKGKDLFDLVCRALGLRETWFFGLQYTIKGMYTWLKMDKKVLDQEIPKEDPVSFRFLAKFYPEKVEEELLQEITQHLFFLQAVILDKSCPATKFSSILQYGDYDPNFHEPGFLAQEELLPKRVIINLFYMVETLNKQVAGVWLYMPLEMVLIIIYCIPLQQNKSDTDLLLGVDAKGIHVYSINNRFSPNKSFEWSGIRNISYSEKELTIKPLDKKAEVFKFFSSQLKVNKLILQLCIGNHDLFMRRRKVDSIEIQQMKAQAREEKARKKMETQRLAREKQLREEAEHAKEELERRLFQMEDEARQANEALLRSQETAELLAEKAQIAEEEAKLLAQNAAEAEQERQRLEITALKTKEEKRLMEQKMRETELIAVKLVKESDRRAKEAEHLKQDLHEAREAERKAKQKLLDVTKLNFLVSYPVYVLVGNTLLENVICDKGSVKMDLKDVDLKRLSFEIERERLDYLEKSKKFEDRLKELKSEIHALKLGEKQTGLYSHWNEWKLINIGLVDTINEGTLESLKCF</sequence>
<accession>A0A8C0H8T4</accession>
<dbReference type="InterPro" id="IPR011993">
    <property type="entry name" value="PH-like_dom_sf"/>
</dbReference>
<feature type="coiled-coil region" evidence="6">
    <location>
        <begin position="498"/>
        <end position="525"/>
    </location>
</feature>
<evidence type="ECO:0000256" key="4">
    <source>
        <dbReference type="ARBA" id="ARBA00023136"/>
    </source>
</evidence>
<dbReference type="PANTHER" id="PTHR23281">
    <property type="entry name" value="MERLIN/MOESIN/EZRIN/RADIXIN"/>
    <property type="match status" value="1"/>
</dbReference>
<dbReference type="Gene3D" id="1.20.5.450">
    <property type="match status" value="1"/>
</dbReference>
<dbReference type="InterPro" id="IPR018980">
    <property type="entry name" value="FERM_PH-like_C"/>
</dbReference>
<evidence type="ECO:0000256" key="2">
    <source>
        <dbReference type="ARBA" id="ARBA00004316"/>
    </source>
</evidence>
<evidence type="ECO:0000256" key="5">
    <source>
        <dbReference type="ARBA" id="ARBA00023273"/>
    </source>
</evidence>
<dbReference type="SMART" id="SM01196">
    <property type="entry name" value="FERM_C"/>
    <property type="match status" value="1"/>
</dbReference>
<dbReference type="Pfam" id="PF09379">
    <property type="entry name" value="FERM_N"/>
    <property type="match status" value="1"/>
</dbReference>
<evidence type="ECO:0000256" key="1">
    <source>
        <dbReference type="ARBA" id="ARBA00004202"/>
    </source>
</evidence>
<dbReference type="GeneTree" id="ENSGT01020000230354"/>
<dbReference type="InterPro" id="IPR018979">
    <property type="entry name" value="FERM_N"/>
</dbReference>
<keyword evidence="6" id="KW-0175">Coiled coil</keyword>
<name>A0A8C0H8T4_CHEAB</name>
<evidence type="ECO:0000259" key="7">
    <source>
        <dbReference type="SMART" id="SM00295"/>
    </source>
</evidence>
<keyword evidence="3" id="KW-1003">Cell membrane</keyword>
<feature type="domain" description="FERM C-terminal PH-like" evidence="8">
    <location>
        <begin position="199"/>
        <end position="288"/>
    </location>
</feature>
<keyword evidence="10" id="KW-1185">Reference proteome</keyword>
<dbReference type="Pfam" id="PF00769">
    <property type="entry name" value="ERM_C"/>
    <property type="match status" value="1"/>
</dbReference>
<dbReference type="CDD" id="cd14473">
    <property type="entry name" value="FERM_B-lobe"/>
    <property type="match status" value="1"/>
</dbReference>
<dbReference type="SMART" id="SM00295">
    <property type="entry name" value="B41"/>
    <property type="match status" value="1"/>
</dbReference>
<dbReference type="GO" id="GO:0003779">
    <property type="term" value="F:actin binding"/>
    <property type="evidence" value="ECO:0007669"/>
    <property type="project" value="InterPro"/>
</dbReference>
<dbReference type="InterPro" id="IPR029071">
    <property type="entry name" value="Ubiquitin-like_domsf"/>
</dbReference>
<dbReference type="Pfam" id="PF20492">
    <property type="entry name" value="ERM_helical"/>
    <property type="match status" value="1"/>
</dbReference>
<dbReference type="SUPFAM" id="SSF48678">
    <property type="entry name" value="Moesin tail domain"/>
    <property type="match status" value="1"/>
</dbReference>
<dbReference type="InterPro" id="IPR019749">
    <property type="entry name" value="Band_41_domain"/>
</dbReference>
<dbReference type="GO" id="GO:0005886">
    <property type="term" value="C:plasma membrane"/>
    <property type="evidence" value="ECO:0007669"/>
    <property type="project" value="UniProtKB-SubCell"/>
</dbReference>
<feature type="domain" description="Band 4.1" evidence="7">
    <location>
        <begin position="15"/>
        <end position="217"/>
    </location>
</feature>
<dbReference type="Ensembl" id="ENSCABT00000016910.1">
    <property type="protein sequence ID" value="ENSCABP00000015430.1"/>
    <property type="gene ID" value="ENSCABG00000011512.1"/>
</dbReference>
<proteinExistence type="predicted"/>
<comment type="subcellular location">
    <subcellularLocation>
        <location evidence="1">Cell membrane</location>
        <topology evidence="1">Peripheral membrane protein</topology>
    </subcellularLocation>
    <subcellularLocation>
        <location evidence="2">Cell projection</location>
    </subcellularLocation>
</comment>
<dbReference type="SUPFAM" id="SSF50729">
    <property type="entry name" value="PH domain-like"/>
    <property type="match status" value="1"/>
</dbReference>
<dbReference type="Pfam" id="PF09380">
    <property type="entry name" value="FERM_C"/>
    <property type="match status" value="1"/>
</dbReference>
<dbReference type="GO" id="GO:0042995">
    <property type="term" value="C:cell projection"/>
    <property type="evidence" value="ECO:0007669"/>
    <property type="project" value="UniProtKB-SubCell"/>
</dbReference>
<dbReference type="InterPro" id="IPR011259">
    <property type="entry name" value="ERM_C_dom"/>
</dbReference>
<keyword evidence="5" id="KW-0966">Cell projection</keyword>
<evidence type="ECO:0000313" key="10">
    <source>
        <dbReference type="Proteomes" id="UP000694404"/>
    </source>
</evidence>
<dbReference type="Proteomes" id="UP000694404">
    <property type="component" value="Unplaced"/>
</dbReference>
<dbReference type="Gene3D" id="2.30.29.30">
    <property type="entry name" value="Pleckstrin-homology domain (PH domain)/Phosphotyrosine-binding domain (PTB)"/>
    <property type="match status" value="1"/>
</dbReference>
<dbReference type="SUPFAM" id="SSF54236">
    <property type="entry name" value="Ubiquitin-like"/>
    <property type="match status" value="1"/>
</dbReference>
<evidence type="ECO:0000256" key="3">
    <source>
        <dbReference type="ARBA" id="ARBA00022475"/>
    </source>
</evidence>
<dbReference type="Gene3D" id="3.10.20.90">
    <property type="entry name" value="Phosphatidylinositol 3-kinase Catalytic Subunit, Chain A, domain 1"/>
    <property type="match status" value="1"/>
</dbReference>
<dbReference type="InterPro" id="IPR046810">
    <property type="entry name" value="ERM_helical"/>
</dbReference>
<dbReference type="InterPro" id="IPR000798">
    <property type="entry name" value="Ez/rad/moesin-like"/>
</dbReference>
<dbReference type="InterPro" id="IPR019748">
    <property type="entry name" value="FERM_central"/>
</dbReference>
<dbReference type="AlphaFoldDB" id="A0A8C0H8T4"/>
<dbReference type="InterPro" id="IPR011174">
    <property type="entry name" value="ERM"/>
</dbReference>
<dbReference type="InterPro" id="IPR008954">
    <property type="entry name" value="Moesin_tail_sf"/>
</dbReference>
<dbReference type="PRINTS" id="PR00661">
    <property type="entry name" value="ERMFAMILY"/>
</dbReference>
<dbReference type="SUPFAM" id="SSF47031">
    <property type="entry name" value="Second domain of FERM"/>
    <property type="match status" value="1"/>
</dbReference>
<evidence type="ECO:0000256" key="6">
    <source>
        <dbReference type="SAM" id="Coils"/>
    </source>
</evidence>
<organism evidence="9 10">
    <name type="scientific">Chelonoidis abingdonii</name>
    <name type="common">Abingdon island giant tortoise</name>
    <name type="synonym">Testudo abingdonii</name>
    <dbReference type="NCBI Taxonomy" id="106734"/>
    <lineage>
        <taxon>Eukaryota</taxon>
        <taxon>Metazoa</taxon>
        <taxon>Chordata</taxon>
        <taxon>Craniata</taxon>
        <taxon>Vertebrata</taxon>
        <taxon>Euteleostomi</taxon>
        <taxon>Archelosauria</taxon>
        <taxon>Testudinata</taxon>
        <taxon>Testudines</taxon>
        <taxon>Cryptodira</taxon>
        <taxon>Durocryptodira</taxon>
        <taxon>Testudinoidea</taxon>
        <taxon>Testudinidae</taxon>
        <taxon>Chelonoidis</taxon>
    </lineage>
</organism>
<dbReference type="FunFam" id="3.10.20.90:FF:000103">
    <property type="entry name" value="Merlin isoform 2"/>
    <property type="match status" value="1"/>
</dbReference>
<reference evidence="9" key="2">
    <citation type="submission" date="2025-09" db="UniProtKB">
        <authorList>
            <consortium name="Ensembl"/>
        </authorList>
    </citation>
    <scope>IDENTIFICATION</scope>
</reference>
<evidence type="ECO:0000259" key="8">
    <source>
        <dbReference type="SMART" id="SM01196"/>
    </source>
</evidence>
<keyword evidence="4" id="KW-0472">Membrane</keyword>
<dbReference type="InterPro" id="IPR035963">
    <property type="entry name" value="FERM_2"/>
</dbReference>